<organism evidence="2 3">
    <name type="scientific">Taxus chinensis</name>
    <name type="common">Chinese yew</name>
    <name type="synonym">Taxus wallichiana var. chinensis</name>
    <dbReference type="NCBI Taxonomy" id="29808"/>
    <lineage>
        <taxon>Eukaryota</taxon>
        <taxon>Viridiplantae</taxon>
        <taxon>Streptophyta</taxon>
        <taxon>Embryophyta</taxon>
        <taxon>Tracheophyta</taxon>
        <taxon>Spermatophyta</taxon>
        <taxon>Pinopsida</taxon>
        <taxon>Pinidae</taxon>
        <taxon>Conifers II</taxon>
        <taxon>Cupressales</taxon>
        <taxon>Taxaceae</taxon>
        <taxon>Taxus</taxon>
    </lineage>
</organism>
<comment type="caution">
    <text evidence="2">The sequence shown here is derived from an EMBL/GenBank/DDBJ whole genome shotgun (WGS) entry which is preliminary data.</text>
</comment>
<sequence length="70" mass="7561">MNVVVAEEKEYNTRSKVVKGARPQAKPKAPLISNIPKEAPKKDASAESPIVLNKNHTAPHAQAIKNLVPP</sequence>
<feature type="region of interest" description="Disordered" evidence="1">
    <location>
        <begin position="1"/>
        <end position="46"/>
    </location>
</feature>
<accession>A0AA38GN38</accession>
<evidence type="ECO:0000256" key="1">
    <source>
        <dbReference type="SAM" id="MobiDB-lite"/>
    </source>
</evidence>
<protein>
    <submittedName>
        <fullName evidence="2">Uncharacterized protein</fullName>
    </submittedName>
</protein>
<reference evidence="2 3" key="1">
    <citation type="journal article" date="2021" name="Nat. Plants">
        <title>The Taxus genome provides insights into paclitaxel biosynthesis.</title>
        <authorList>
            <person name="Xiong X."/>
            <person name="Gou J."/>
            <person name="Liao Q."/>
            <person name="Li Y."/>
            <person name="Zhou Q."/>
            <person name="Bi G."/>
            <person name="Li C."/>
            <person name="Du R."/>
            <person name="Wang X."/>
            <person name="Sun T."/>
            <person name="Guo L."/>
            <person name="Liang H."/>
            <person name="Lu P."/>
            <person name="Wu Y."/>
            <person name="Zhang Z."/>
            <person name="Ro D.K."/>
            <person name="Shang Y."/>
            <person name="Huang S."/>
            <person name="Yan J."/>
        </authorList>
    </citation>
    <scope>NUCLEOTIDE SEQUENCE [LARGE SCALE GENOMIC DNA]</scope>
    <source>
        <strain evidence="2">Ta-2019</strain>
    </source>
</reference>
<evidence type="ECO:0000313" key="3">
    <source>
        <dbReference type="Proteomes" id="UP000824469"/>
    </source>
</evidence>
<feature type="compositionally biased region" description="Basic and acidic residues" evidence="1">
    <location>
        <begin position="1"/>
        <end position="13"/>
    </location>
</feature>
<dbReference type="Proteomes" id="UP000824469">
    <property type="component" value="Unassembled WGS sequence"/>
</dbReference>
<dbReference type="AlphaFoldDB" id="A0AA38GN38"/>
<proteinExistence type="predicted"/>
<feature type="non-terminal residue" evidence="2">
    <location>
        <position position="70"/>
    </location>
</feature>
<dbReference type="EMBL" id="JAHRHJ020000002">
    <property type="protein sequence ID" value="KAH9324932.1"/>
    <property type="molecule type" value="Genomic_DNA"/>
</dbReference>
<evidence type="ECO:0000313" key="2">
    <source>
        <dbReference type="EMBL" id="KAH9324932.1"/>
    </source>
</evidence>
<gene>
    <name evidence="2" type="ORF">KI387_005110</name>
</gene>
<keyword evidence="3" id="KW-1185">Reference proteome</keyword>
<name>A0AA38GN38_TAXCH</name>